<keyword evidence="3" id="KW-1185">Reference proteome</keyword>
<protein>
    <submittedName>
        <fullName evidence="2">Uncharacterized protein</fullName>
    </submittedName>
</protein>
<comment type="caution">
    <text evidence="2">The sequence shown here is derived from an EMBL/GenBank/DDBJ whole genome shotgun (WGS) entry which is preliminary data.</text>
</comment>
<evidence type="ECO:0000256" key="1">
    <source>
        <dbReference type="SAM" id="SignalP"/>
    </source>
</evidence>
<evidence type="ECO:0000313" key="3">
    <source>
        <dbReference type="Proteomes" id="UP001604336"/>
    </source>
</evidence>
<accession>A0ABD1TJ87</accession>
<sequence length="154" mass="16146">MPSVAPNQLATALLMVETVEVVLSSLPILSTTPIPVATVSLGAEVVGNVSSHLPTSSMAPDSVATVSLDVEVGDDSPYHPLVVVVEVRPLIFSIKIKGKGVVIGEEERVAPKRDLEEEDVGANSGGVKKSRMASPQCLIFDSTDWVELINTGSL</sequence>
<evidence type="ECO:0000313" key="2">
    <source>
        <dbReference type="EMBL" id="KAL2512782.1"/>
    </source>
</evidence>
<proteinExistence type="predicted"/>
<name>A0ABD1TJ87_9LAMI</name>
<dbReference type="EMBL" id="JBFOLK010000005">
    <property type="protein sequence ID" value="KAL2512782.1"/>
    <property type="molecule type" value="Genomic_DNA"/>
</dbReference>
<feature type="chain" id="PRO_5044829441" evidence="1">
    <location>
        <begin position="25"/>
        <end position="154"/>
    </location>
</feature>
<dbReference type="Proteomes" id="UP001604336">
    <property type="component" value="Unassembled WGS sequence"/>
</dbReference>
<keyword evidence="1" id="KW-0732">Signal</keyword>
<feature type="signal peptide" evidence="1">
    <location>
        <begin position="1"/>
        <end position="24"/>
    </location>
</feature>
<reference evidence="3" key="1">
    <citation type="submission" date="2024-07" db="EMBL/GenBank/DDBJ databases">
        <title>Two chromosome-level genome assemblies of Korean endemic species Abeliophyllum distichum and Forsythia ovata (Oleaceae).</title>
        <authorList>
            <person name="Jang H."/>
        </authorList>
    </citation>
    <scope>NUCLEOTIDE SEQUENCE [LARGE SCALE GENOMIC DNA]</scope>
</reference>
<gene>
    <name evidence="2" type="ORF">Adt_18382</name>
</gene>
<dbReference type="AlphaFoldDB" id="A0ABD1TJ87"/>
<organism evidence="2 3">
    <name type="scientific">Abeliophyllum distichum</name>
    <dbReference type="NCBI Taxonomy" id="126358"/>
    <lineage>
        <taxon>Eukaryota</taxon>
        <taxon>Viridiplantae</taxon>
        <taxon>Streptophyta</taxon>
        <taxon>Embryophyta</taxon>
        <taxon>Tracheophyta</taxon>
        <taxon>Spermatophyta</taxon>
        <taxon>Magnoliopsida</taxon>
        <taxon>eudicotyledons</taxon>
        <taxon>Gunneridae</taxon>
        <taxon>Pentapetalae</taxon>
        <taxon>asterids</taxon>
        <taxon>lamiids</taxon>
        <taxon>Lamiales</taxon>
        <taxon>Oleaceae</taxon>
        <taxon>Forsythieae</taxon>
        <taxon>Abeliophyllum</taxon>
    </lineage>
</organism>